<evidence type="ECO:0000259" key="14">
    <source>
        <dbReference type="Pfam" id="PF07504"/>
    </source>
</evidence>
<evidence type="ECO:0000259" key="13">
    <source>
        <dbReference type="Pfam" id="PF02868"/>
    </source>
</evidence>
<dbReference type="Gene3D" id="1.10.390.10">
    <property type="entry name" value="Neutral Protease Domain 2"/>
    <property type="match status" value="1"/>
</dbReference>
<evidence type="ECO:0000313" key="15">
    <source>
        <dbReference type="EMBL" id="KKI64565.1"/>
    </source>
</evidence>
<evidence type="ECO:0000256" key="6">
    <source>
        <dbReference type="ARBA" id="ARBA00022801"/>
    </source>
</evidence>
<keyword evidence="3 10" id="KW-0645">Protease</keyword>
<organism evidence="15 16">
    <name type="scientific">Staphylococcus cohnii subsp. cohnii</name>
    <dbReference type="NCBI Taxonomy" id="74704"/>
    <lineage>
        <taxon>Bacteria</taxon>
        <taxon>Bacillati</taxon>
        <taxon>Bacillota</taxon>
        <taxon>Bacilli</taxon>
        <taxon>Bacillales</taxon>
        <taxon>Staphylococcaceae</taxon>
        <taxon>Staphylococcus</taxon>
        <taxon>Staphylococcus cohnii species complex</taxon>
    </lineage>
</organism>
<dbReference type="InterPro" id="IPR023612">
    <property type="entry name" value="Peptidase_M4"/>
</dbReference>
<evidence type="ECO:0000256" key="1">
    <source>
        <dbReference type="ARBA" id="ARBA00001947"/>
    </source>
</evidence>
<dbReference type="CDD" id="cd09597">
    <property type="entry name" value="M4_TLP"/>
    <property type="match status" value="1"/>
</dbReference>
<dbReference type="Gene3D" id="3.10.170.10">
    <property type="match status" value="1"/>
</dbReference>
<evidence type="ECO:0000256" key="3">
    <source>
        <dbReference type="ARBA" id="ARBA00022670"/>
    </source>
</evidence>
<reference evidence="15 16" key="1">
    <citation type="submission" date="2015-03" db="EMBL/GenBank/DDBJ databases">
        <title>Genome Assembly of Staphylococcus cohnii subsp. cohnii strain G22B2.</title>
        <authorList>
            <person name="Nair G."/>
            <person name="Kaur G."/>
            <person name="Khatri I."/>
            <person name="Singh N.K."/>
            <person name="Sathyabama S."/>
            <person name="Maurya S.K."/>
            <person name="Subramanian S."/>
            <person name="Agrewala J.N."/>
            <person name="Mayilraj S."/>
        </authorList>
    </citation>
    <scope>NUCLEOTIDE SEQUENCE [LARGE SCALE GENOMIC DNA]</scope>
    <source>
        <strain evidence="15 16">G22B2</strain>
    </source>
</reference>
<dbReference type="InterPro" id="IPR050728">
    <property type="entry name" value="Zinc_Metalloprotease_M4"/>
</dbReference>
<accession>A0A0M2P2W5</accession>
<comment type="subcellular location">
    <subcellularLocation>
        <location evidence="10">Secreted</location>
    </subcellularLocation>
</comment>
<dbReference type="InterPro" id="IPR013856">
    <property type="entry name" value="Peptidase_M4_domain"/>
</dbReference>
<feature type="domain" description="Peptidase M4" evidence="12">
    <location>
        <begin position="225"/>
        <end position="368"/>
    </location>
</feature>
<dbReference type="PANTHER" id="PTHR33794">
    <property type="entry name" value="BACILLOLYSIN"/>
    <property type="match status" value="1"/>
</dbReference>
<feature type="signal peptide" evidence="10">
    <location>
        <begin position="1"/>
        <end position="24"/>
    </location>
</feature>
<dbReference type="GO" id="GO:0004222">
    <property type="term" value="F:metalloendopeptidase activity"/>
    <property type="evidence" value="ECO:0007669"/>
    <property type="project" value="UniProtKB-UniRule"/>
</dbReference>
<dbReference type="AlphaFoldDB" id="A0A0M2P2W5"/>
<dbReference type="RefSeq" id="WP_019467944.1">
    <property type="nucleotide sequence ID" value="NZ_LAKJ01000008.1"/>
</dbReference>
<dbReference type="Pfam" id="PF07504">
    <property type="entry name" value="FTP"/>
    <property type="match status" value="1"/>
</dbReference>
<evidence type="ECO:0000256" key="8">
    <source>
        <dbReference type="ARBA" id="ARBA00023049"/>
    </source>
</evidence>
<gene>
    <name evidence="15" type="ORF">UF66_2517</name>
</gene>
<feature type="chain" id="PRO_5023120390" description="Neutral metalloproteinase" evidence="10">
    <location>
        <begin position="25"/>
        <end position="519"/>
    </location>
</feature>
<protein>
    <recommendedName>
        <fullName evidence="10">Neutral metalloproteinase</fullName>
        <ecNumber evidence="10">3.4.24.-</ecNumber>
    </recommendedName>
</protein>
<feature type="region of interest" description="Disordered" evidence="11">
    <location>
        <begin position="223"/>
        <end position="252"/>
    </location>
</feature>
<dbReference type="PRINTS" id="PR00730">
    <property type="entry name" value="THERMOLYSIN"/>
</dbReference>
<keyword evidence="6 10" id="KW-0378">Hydrolase</keyword>
<dbReference type="GO" id="GO:0005576">
    <property type="term" value="C:extracellular region"/>
    <property type="evidence" value="ECO:0007669"/>
    <property type="project" value="UniProtKB-SubCell"/>
</dbReference>
<feature type="domain" description="Peptidase M4 C-terminal" evidence="13">
    <location>
        <begin position="371"/>
        <end position="518"/>
    </location>
</feature>
<dbReference type="GO" id="GO:0006508">
    <property type="term" value="P:proteolysis"/>
    <property type="evidence" value="ECO:0007669"/>
    <property type="project" value="UniProtKB-KW"/>
</dbReference>
<keyword evidence="8 10" id="KW-0482">Metalloprotease</keyword>
<dbReference type="Pfam" id="PF02868">
    <property type="entry name" value="Peptidase_M4_C"/>
    <property type="match status" value="1"/>
</dbReference>
<dbReference type="PANTHER" id="PTHR33794:SF1">
    <property type="entry name" value="BACILLOLYSIN"/>
    <property type="match status" value="1"/>
</dbReference>
<keyword evidence="4" id="KW-0479">Metal-binding</keyword>
<comment type="cofactor">
    <cofactor evidence="1 10">
        <name>Zn(2+)</name>
        <dbReference type="ChEBI" id="CHEBI:29105"/>
    </cofactor>
</comment>
<evidence type="ECO:0000256" key="4">
    <source>
        <dbReference type="ARBA" id="ARBA00022723"/>
    </source>
</evidence>
<evidence type="ECO:0000313" key="16">
    <source>
        <dbReference type="Proteomes" id="UP000034455"/>
    </source>
</evidence>
<keyword evidence="7 10" id="KW-0862">Zinc</keyword>
<dbReference type="SUPFAM" id="SSF55486">
    <property type="entry name" value="Metalloproteases ('zincins'), catalytic domain"/>
    <property type="match status" value="1"/>
</dbReference>
<dbReference type="EMBL" id="LAKJ01000008">
    <property type="protein sequence ID" value="KKI64565.1"/>
    <property type="molecule type" value="Genomic_DNA"/>
</dbReference>
<keyword evidence="10" id="KW-0964">Secreted</keyword>
<keyword evidence="5 10" id="KW-0732">Signal</keyword>
<dbReference type="GO" id="GO:0046872">
    <property type="term" value="F:metal ion binding"/>
    <property type="evidence" value="ECO:0007669"/>
    <property type="project" value="UniProtKB-UniRule"/>
</dbReference>
<sequence>MKKVVTNVLLSATFFATISTQSNAKELNSIIPERLESSSETKISNKIDVENYLQNNATSMLNNNDKTKTESINKNAFKQYKVINSNTDSTGVSHYELKPKINNVLADDSTIKVHVNRDGKVSLINGHIHRQHIDVKNKVNVSSSQAEKLAFKAIGKKSNDVANIDGFKIVSKNKLDINSEKERFIHNIELNYVSPKLAHWQIQVDASTGEILKKQNVIEHASEEGSGIGVNGDKKSPLNVSSNSGQYTLNDTTTDAHINTKSANETLDQFSPITHDSKHFDEKQQRPGVDAHYYAKAVYDYYLNKHGRNSYDDKAADINSVVHFDKNYNNAAWTGQYMVYSDGDGQTFNPLSGTKDIVAHELTHAVTERTANLEYENQSGALNESFSDVFGYFIDPDNWLMGEDVYTPKQDGDALRSLKNPEKYDQPAHMDQFYTGSEDNGGVHINSGIPNQAAYLTIQSIGKDKAEQIYYLALTQYLTSNAEFSDAKIALKQAADELYGHDSTESKSIEQAWTEVGVD</sequence>
<feature type="domain" description="FTP" evidence="14">
    <location>
        <begin position="79"/>
        <end position="127"/>
    </location>
</feature>
<evidence type="ECO:0000256" key="5">
    <source>
        <dbReference type="ARBA" id="ARBA00022729"/>
    </source>
</evidence>
<feature type="active site" evidence="9">
    <location>
        <position position="361"/>
    </location>
</feature>
<dbReference type="InterPro" id="IPR001570">
    <property type="entry name" value="Peptidase_M4_C_domain"/>
</dbReference>
<dbReference type="Proteomes" id="UP000034455">
    <property type="component" value="Unassembled WGS sequence"/>
</dbReference>
<evidence type="ECO:0000256" key="10">
    <source>
        <dbReference type="RuleBase" id="RU366073"/>
    </source>
</evidence>
<evidence type="ECO:0000256" key="9">
    <source>
        <dbReference type="PIRSR" id="PIRSR623612-1"/>
    </source>
</evidence>
<feature type="compositionally biased region" description="Polar residues" evidence="11">
    <location>
        <begin position="238"/>
        <end position="252"/>
    </location>
</feature>
<dbReference type="EC" id="3.4.24.-" evidence="10"/>
<comment type="function">
    <text evidence="10">Extracellular zinc metalloprotease.</text>
</comment>
<dbReference type="InterPro" id="IPR011096">
    <property type="entry name" value="FTP_domain"/>
</dbReference>
<comment type="caution">
    <text evidence="15">The sequence shown here is derived from an EMBL/GenBank/DDBJ whole genome shotgun (WGS) entry which is preliminary data.</text>
</comment>
<feature type="active site" description="Proton donor" evidence="9">
    <location>
        <position position="444"/>
    </location>
</feature>
<evidence type="ECO:0000256" key="7">
    <source>
        <dbReference type="ARBA" id="ARBA00022833"/>
    </source>
</evidence>
<evidence type="ECO:0000256" key="11">
    <source>
        <dbReference type="SAM" id="MobiDB-lite"/>
    </source>
</evidence>
<dbReference type="PATRIC" id="fig|74704.6.peg.2617"/>
<comment type="similarity">
    <text evidence="2 10">Belongs to the peptidase M4 family.</text>
</comment>
<name>A0A0M2P2W5_STACC</name>
<evidence type="ECO:0000256" key="2">
    <source>
        <dbReference type="ARBA" id="ARBA00009388"/>
    </source>
</evidence>
<dbReference type="Pfam" id="PF01447">
    <property type="entry name" value="Peptidase_M4"/>
    <property type="match status" value="1"/>
</dbReference>
<proteinExistence type="inferred from homology"/>
<dbReference type="InterPro" id="IPR027268">
    <property type="entry name" value="Peptidase_M4/M1_CTD_sf"/>
</dbReference>
<evidence type="ECO:0000259" key="12">
    <source>
        <dbReference type="Pfam" id="PF01447"/>
    </source>
</evidence>